<dbReference type="Proteomes" id="UP000269721">
    <property type="component" value="Unassembled WGS sequence"/>
</dbReference>
<protein>
    <submittedName>
        <fullName evidence="1">Uncharacterized protein</fullName>
    </submittedName>
</protein>
<gene>
    <name evidence="1" type="ORF">BDK51DRAFT_29660</name>
</gene>
<proteinExistence type="predicted"/>
<accession>A0A4P9W5V1</accession>
<dbReference type="AlphaFoldDB" id="A0A4P9W5V1"/>
<organism evidence="1 2">
    <name type="scientific">Blyttiomyces helicus</name>
    <dbReference type="NCBI Taxonomy" id="388810"/>
    <lineage>
        <taxon>Eukaryota</taxon>
        <taxon>Fungi</taxon>
        <taxon>Fungi incertae sedis</taxon>
        <taxon>Chytridiomycota</taxon>
        <taxon>Chytridiomycota incertae sedis</taxon>
        <taxon>Chytridiomycetes</taxon>
        <taxon>Chytridiomycetes incertae sedis</taxon>
        <taxon>Blyttiomyces</taxon>
    </lineage>
</organism>
<keyword evidence="2" id="KW-1185">Reference proteome</keyword>
<dbReference type="EMBL" id="KZ997973">
    <property type="protein sequence ID" value="RKO86705.1"/>
    <property type="molecule type" value="Genomic_DNA"/>
</dbReference>
<evidence type="ECO:0000313" key="1">
    <source>
        <dbReference type="EMBL" id="RKO86705.1"/>
    </source>
</evidence>
<name>A0A4P9W5V1_9FUNG</name>
<reference evidence="2" key="1">
    <citation type="journal article" date="2018" name="Nat. Microbiol.">
        <title>Leveraging single-cell genomics to expand the fungal tree of life.</title>
        <authorList>
            <person name="Ahrendt S.R."/>
            <person name="Quandt C.A."/>
            <person name="Ciobanu D."/>
            <person name="Clum A."/>
            <person name="Salamov A."/>
            <person name="Andreopoulos B."/>
            <person name="Cheng J.F."/>
            <person name="Woyke T."/>
            <person name="Pelin A."/>
            <person name="Henrissat B."/>
            <person name="Reynolds N.K."/>
            <person name="Benny G.L."/>
            <person name="Smith M.E."/>
            <person name="James T.Y."/>
            <person name="Grigoriev I.V."/>
        </authorList>
    </citation>
    <scope>NUCLEOTIDE SEQUENCE [LARGE SCALE GENOMIC DNA]</scope>
</reference>
<evidence type="ECO:0000313" key="2">
    <source>
        <dbReference type="Proteomes" id="UP000269721"/>
    </source>
</evidence>
<sequence length="179" mass="20424">MSCPAFKWRWEASLIEGRCCGPGHEDQGLVMKSYRNKSLKEIPVEAYGKPRYKKKDSLLIAGDQVQIALAPGSKALGCGLLGDDDGVKEWFKDSPNITDKEKEFSNLKRGKDTYQKRRSRTKCGRKVVGYHWGTFSMEAWSMVDQVEGVYTNEGERAEWENLEGVREQPALREYPTLLR</sequence>